<evidence type="ECO:0000313" key="1">
    <source>
        <dbReference type="EMBL" id="QPB12226.1"/>
    </source>
</evidence>
<dbReference type="KEGG" id="vg:65132444"/>
<dbReference type="GeneID" id="65132444"/>
<protein>
    <submittedName>
        <fullName evidence="1">Uncharacterized protein</fullName>
    </submittedName>
</protein>
<organism evidence="1 2">
    <name type="scientific">Providencia phage PSTCR5</name>
    <dbReference type="NCBI Taxonomy" id="2783547"/>
    <lineage>
        <taxon>Viruses</taxon>
        <taxon>Duplodnaviria</taxon>
        <taxon>Heunggongvirae</taxon>
        <taxon>Uroviricota</taxon>
        <taxon>Caudoviricetes</taxon>
        <taxon>Demerecviridae</taxon>
        <taxon>Priunavirus</taxon>
        <taxon>Priunavirus PSTCR5</taxon>
    </lineage>
</organism>
<evidence type="ECO:0000313" key="2">
    <source>
        <dbReference type="Proteomes" id="UP000663042"/>
    </source>
</evidence>
<dbReference type="EMBL" id="MW057857">
    <property type="protein sequence ID" value="QPB12226.1"/>
    <property type="molecule type" value="Genomic_DNA"/>
</dbReference>
<keyword evidence="2" id="KW-1185">Reference proteome</keyword>
<dbReference type="Proteomes" id="UP000663042">
    <property type="component" value="Segment"/>
</dbReference>
<reference evidence="1 2" key="1">
    <citation type="submission" date="2020-10" db="EMBL/GenBank/DDBJ databases">
        <title>Novel bacteriophages targeting Providencia spp. as potential agents for phage therapy.</title>
        <authorList>
            <person name="Rakov C."/>
            <person name="Alkalay-Oren S."/>
            <person name="Coppenhagen-Glazer S."/>
            <person name="Hazan R."/>
        </authorList>
    </citation>
    <scope>NUCLEOTIDE SEQUENCE [LARGE SCALE GENOMIC DNA]</scope>
</reference>
<sequence length="74" mass="8150">MIGTRISAIEAVRKINSFLESLDAELYASSISNKKAEGFLQSINDLELLAEDLVTSLLDELAFAKAEVNKHPKE</sequence>
<proteinExistence type="predicted"/>
<dbReference type="RefSeq" id="YP_010114013.1">
    <property type="nucleotide sequence ID" value="NC_055910.1"/>
</dbReference>
<name>A0A873WL72_9CAUD</name>
<accession>A0A873WL72</accession>